<dbReference type="SMART" id="SM00904">
    <property type="entry name" value="Flavokinase"/>
    <property type="match status" value="1"/>
</dbReference>
<keyword evidence="4 15" id="KW-0285">Flavoprotein</keyword>
<dbReference type="Gene3D" id="2.40.30.30">
    <property type="entry name" value="Riboflavin kinase-like"/>
    <property type="match status" value="1"/>
</dbReference>
<evidence type="ECO:0000256" key="10">
    <source>
        <dbReference type="ARBA" id="ARBA00022827"/>
    </source>
</evidence>
<dbReference type="PANTHER" id="PTHR22749">
    <property type="entry name" value="RIBOFLAVIN KINASE/FMN ADENYLYLTRANSFERASE"/>
    <property type="match status" value="1"/>
</dbReference>
<dbReference type="SUPFAM" id="SSF52374">
    <property type="entry name" value="Nucleotidylyl transferase"/>
    <property type="match status" value="1"/>
</dbReference>
<dbReference type="GO" id="GO:0006747">
    <property type="term" value="P:FAD biosynthetic process"/>
    <property type="evidence" value="ECO:0007669"/>
    <property type="project" value="UniProtKB-UniRule"/>
</dbReference>
<evidence type="ECO:0000256" key="9">
    <source>
        <dbReference type="ARBA" id="ARBA00022777"/>
    </source>
</evidence>
<name>A0A0F0CL39_9BACT</name>
<dbReference type="GO" id="GO:0009398">
    <property type="term" value="P:FMN biosynthetic process"/>
    <property type="evidence" value="ECO:0007669"/>
    <property type="project" value="UniProtKB-UniRule"/>
</dbReference>
<evidence type="ECO:0000256" key="2">
    <source>
        <dbReference type="ARBA" id="ARBA00004726"/>
    </source>
</evidence>
<comment type="caution">
    <text evidence="17">The sequence shown here is derived from an EMBL/GenBank/DDBJ whole genome shotgun (WGS) entry which is preliminary data.</text>
</comment>
<protein>
    <recommendedName>
        <fullName evidence="15">Riboflavin biosynthesis protein</fullName>
    </recommendedName>
    <domain>
        <recommendedName>
            <fullName evidence="15">Riboflavin kinase</fullName>
            <ecNumber evidence="15">2.7.1.26</ecNumber>
        </recommendedName>
        <alternativeName>
            <fullName evidence="15">Flavokinase</fullName>
        </alternativeName>
    </domain>
    <domain>
        <recommendedName>
            <fullName evidence="15">FMN adenylyltransferase</fullName>
            <ecNumber evidence="15">2.7.7.2</ecNumber>
        </recommendedName>
        <alternativeName>
            <fullName evidence="15">FAD pyrophosphorylase</fullName>
        </alternativeName>
        <alternativeName>
            <fullName evidence="15">FAD synthase</fullName>
        </alternativeName>
    </domain>
</protein>
<comment type="pathway">
    <text evidence="3 15">Cofactor biosynthesis; FMN biosynthesis; FMN from riboflavin (ATP route): step 1/1.</text>
</comment>
<keyword evidence="11 15" id="KW-0067">ATP-binding</keyword>
<dbReference type="InterPro" id="IPR023465">
    <property type="entry name" value="Riboflavin_kinase_dom_sf"/>
</dbReference>
<dbReference type="Gene3D" id="3.40.50.620">
    <property type="entry name" value="HUPs"/>
    <property type="match status" value="1"/>
</dbReference>
<comment type="catalytic activity">
    <reaction evidence="13 15">
        <text>riboflavin + ATP = FMN + ADP + H(+)</text>
        <dbReference type="Rhea" id="RHEA:14357"/>
        <dbReference type="ChEBI" id="CHEBI:15378"/>
        <dbReference type="ChEBI" id="CHEBI:30616"/>
        <dbReference type="ChEBI" id="CHEBI:57986"/>
        <dbReference type="ChEBI" id="CHEBI:58210"/>
        <dbReference type="ChEBI" id="CHEBI:456216"/>
        <dbReference type="EC" id="2.7.1.26"/>
    </reaction>
</comment>
<dbReference type="Proteomes" id="UP000033428">
    <property type="component" value="Unassembled WGS sequence"/>
</dbReference>
<dbReference type="GO" id="GO:0003919">
    <property type="term" value="F:FMN adenylyltransferase activity"/>
    <property type="evidence" value="ECO:0007669"/>
    <property type="project" value="UniProtKB-UniRule"/>
</dbReference>
<keyword evidence="5 15" id="KW-0288">FMN</keyword>
<keyword evidence="7 15" id="KW-0548">Nucleotidyltransferase</keyword>
<evidence type="ECO:0000256" key="4">
    <source>
        <dbReference type="ARBA" id="ARBA00022630"/>
    </source>
</evidence>
<keyword evidence="8 15" id="KW-0547">Nucleotide-binding</keyword>
<comment type="similarity">
    <text evidence="15">Belongs to the ribF family.</text>
</comment>
<dbReference type="SUPFAM" id="SSF82114">
    <property type="entry name" value="Riboflavin kinase-like"/>
    <property type="match status" value="1"/>
</dbReference>
<evidence type="ECO:0000256" key="5">
    <source>
        <dbReference type="ARBA" id="ARBA00022643"/>
    </source>
</evidence>
<proteinExistence type="inferred from homology"/>
<reference evidence="17 18" key="1">
    <citation type="submission" date="2015-02" db="EMBL/GenBank/DDBJ databases">
        <title>Single-cell genomics of uncultivated deep-branching MTB reveals a conserved set of magnetosome genes.</title>
        <authorList>
            <person name="Kolinko S."/>
            <person name="Richter M."/>
            <person name="Glockner F.O."/>
            <person name="Brachmann A."/>
            <person name="Schuler D."/>
        </authorList>
    </citation>
    <scope>NUCLEOTIDE SEQUENCE [LARGE SCALE GENOMIC DNA]</scope>
    <source>
        <strain evidence="17">SKK-01</strain>
    </source>
</reference>
<evidence type="ECO:0000256" key="12">
    <source>
        <dbReference type="ARBA" id="ARBA00023268"/>
    </source>
</evidence>
<dbReference type="GO" id="GO:0008531">
    <property type="term" value="F:riboflavin kinase activity"/>
    <property type="evidence" value="ECO:0007669"/>
    <property type="project" value="UniProtKB-UniRule"/>
</dbReference>
<dbReference type="NCBIfam" id="NF004162">
    <property type="entry name" value="PRK05627.1-5"/>
    <property type="match status" value="1"/>
</dbReference>
<sequence length="309" mass="35112">MFHGYKNITGIKNPVIAIGIFDGLHLGHKKVISKILSYKKQGSDSVIITFDPHPRNVLSKSKVSPRIMSLKHRLQILDKMGIDAVIVIKFTTFLAKMSPEDFVKRVLIPLSTKKVYIGENFKFGHNKQGDVAFFNEIGKHYGIKIYKVSPAKKYKKEISSTWLRALIGSGKLKKARVLLNRPVSILGTVVHGDSRGKKLGFPTANLDPHQEVIPPAGVYAAKININEKFYDAVVNIGFRPTFYGIKHKREEPNIETHIFNFSKKLYGKNIEIFFITKLRDEKKFADKELLIRQIKKDITRAKKILTRSG</sequence>
<accession>A0A0F0CL39</accession>
<dbReference type="PATRIC" id="fig|1609969.3.peg.2183"/>
<evidence type="ECO:0000256" key="14">
    <source>
        <dbReference type="ARBA" id="ARBA00049494"/>
    </source>
</evidence>
<evidence type="ECO:0000256" key="7">
    <source>
        <dbReference type="ARBA" id="ARBA00022695"/>
    </source>
</evidence>
<evidence type="ECO:0000256" key="15">
    <source>
        <dbReference type="PIRNR" id="PIRNR004491"/>
    </source>
</evidence>
<dbReference type="EC" id="2.7.7.2" evidence="15"/>
<comment type="pathway">
    <text evidence="2 15">Cofactor biosynthesis; FAD biosynthesis; FAD from FMN: step 1/1.</text>
</comment>
<dbReference type="InterPro" id="IPR015865">
    <property type="entry name" value="Riboflavin_kinase_bac/euk"/>
</dbReference>
<dbReference type="EMBL" id="JYNY01000409">
    <property type="protein sequence ID" value="KJJ84053.1"/>
    <property type="molecule type" value="Genomic_DNA"/>
</dbReference>
<dbReference type="AlphaFoldDB" id="A0A0F0CL39"/>
<keyword evidence="6 15" id="KW-0808">Transferase</keyword>
<dbReference type="PANTHER" id="PTHR22749:SF6">
    <property type="entry name" value="RIBOFLAVIN KINASE"/>
    <property type="match status" value="1"/>
</dbReference>
<dbReference type="PIRSF" id="PIRSF004491">
    <property type="entry name" value="FAD_Synth"/>
    <property type="match status" value="1"/>
</dbReference>
<dbReference type="UniPathway" id="UPA00276">
    <property type="reaction ID" value="UER00406"/>
</dbReference>
<dbReference type="GO" id="GO:0009231">
    <property type="term" value="P:riboflavin biosynthetic process"/>
    <property type="evidence" value="ECO:0007669"/>
    <property type="project" value="InterPro"/>
</dbReference>
<evidence type="ECO:0000259" key="16">
    <source>
        <dbReference type="SMART" id="SM00904"/>
    </source>
</evidence>
<keyword evidence="9 15" id="KW-0418">Kinase</keyword>
<dbReference type="FunFam" id="3.40.50.620:FF:000021">
    <property type="entry name" value="Riboflavin biosynthesis protein"/>
    <property type="match status" value="1"/>
</dbReference>
<comment type="function">
    <text evidence="1">Catalyzes the phosphorylation of riboflavin to FMN followed by the adenylation of FMN to FAD.</text>
</comment>
<dbReference type="InterPro" id="IPR014729">
    <property type="entry name" value="Rossmann-like_a/b/a_fold"/>
</dbReference>
<dbReference type="GO" id="GO:0005524">
    <property type="term" value="F:ATP binding"/>
    <property type="evidence" value="ECO:0007669"/>
    <property type="project" value="UniProtKB-UniRule"/>
</dbReference>
<evidence type="ECO:0000256" key="11">
    <source>
        <dbReference type="ARBA" id="ARBA00022840"/>
    </source>
</evidence>
<comment type="catalytic activity">
    <reaction evidence="14 15">
        <text>FMN + ATP + H(+) = FAD + diphosphate</text>
        <dbReference type="Rhea" id="RHEA:17237"/>
        <dbReference type="ChEBI" id="CHEBI:15378"/>
        <dbReference type="ChEBI" id="CHEBI:30616"/>
        <dbReference type="ChEBI" id="CHEBI:33019"/>
        <dbReference type="ChEBI" id="CHEBI:57692"/>
        <dbReference type="ChEBI" id="CHEBI:58210"/>
        <dbReference type="EC" id="2.7.7.2"/>
    </reaction>
</comment>
<evidence type="ECO:0000313" key="18">
    <source>
        <dbReference type="Proteomes" id="UP000033428"/>
    </source>
</evidence>
<dbReference type="UniPathway" id="UPA00277">
    <property type="reaction ID" value="UER00407"/>
</dbReference>
<feature type="domain" description="Riboflavin kinase" evidence="16">
    <location>
        <begin position="178"/>
        <end position="306"/>
    </location>
</feature>
<dbReference type="CDD" id="cd02064">
    <property type="entry name" value="FAD_synthetase_N"/>
    <property type="match status" value="1"/>
</dbReference>
<organism evidence="17 18">
    <name type="scientific">Candidatus Omnitrophus magneticus</name>
    <dbReference type="NCBI Taxonomy" id="1609969"/>
    <lineage>
        <taxon>Bacteria</taxon>
        <taxon>Pseudomonadati</taxon>
        <taxon>Candidatus Omnitrophota</taxon>
        <taxon>Candidatus Omnitrophus</taxon>
    </lineage>
</organism>
<evidence type="ECO:0000256" key="13">
    <source>
        <dbReference type="ARBA" id="ARBA00047880"/>
    </source>
</evidence>
<dbReference type="EC" id="2.7.1.26" evidence="15"/>
<evidence type="ECO:0000313" key="17">
    <source>
        <dbReference type="EMBL" id="KJJ84053.1"/>
    </source>
</evidence>
<dbReference type="InterPro" id="IPR015864">
    <property type="entry name" value="FAD_synthase"/>
</dbReference>
<dbReference type="NCBIfam" id="TIGR00083">
    <property type="entry name" value="ribF"/>
    <property type="match status" value="1"/>
</dbReference>
<dbReference type="Pfam" id="PF01687">
    <property type="entry name" value="Flavokinase"/>
    <property type="match status" value="1"/>
</dbReference>
<keyword evidence="12" id="KW-0511">Multifunctional enzyme</keyword>
<dbReference type="NCBIfam" id="NF004160">
    <property type="entry name" value="PRK05627.1-3"/>
    <property type="match status" value="1"/>
</dbReference>
<dbReference type="InterPro" id="IPR023468">
    <property type="entry name" value="Riboflavin_kinase"/>
</dbReference>
<evidence type="ECO:0000256" key="1">
    <source>
        <dbReference type="ARBA" id="ARBA00002121"/>
    </source>
</evidence>
<gene>
    <name evidence="17" type="ORF">OMAG_002052</name>
</gene>
<evidence type="ECO:0000256" key="3">
    <source>
        <dbReference type="ARBA" id="ARBA00005201"/>
    </source>
</evidence>
<evidence type="ECO:0000256" key="6">
    <source>
        <dbReference type="ARBA" id="ARBA00022679"/>
    </source>
</evidence>
<dbReference type="InterPro" id="IPR002606">
    <property type="entry name" value="Riboflavin_kinase_bac"/>
</dbReference>
<keyword evidence="18" id="KW-1185">Reference proteome</keyword>
<evidence type="ECO:0000256" key="8">
    <source>
        <dbReference type="ARBA" id="ARBA00022741"/>
    </source>
</evidence>
<dbReference type="Pfam" id="PF06574">
    <property type="entry name" value="FAD_syn"/>
    <property type="match status" value="1"/>
</dbReference>
<keyword evidence="10 15" id="KW-0274">FAD</keyword>